<accession>A0A2K9HH39</accession>
<dbReference type="EMBL" id="CP018867">
    <property type="protein sequence ID" value="AUI71007.1"/>
    <property type="molecule type" value="Genomic_DNA"/>
</dbReference>
<sequence length="97" mass="11774">MQDNYSYPLDTDWTKEDMVKVVSLYNAVEKAYESSIKSDEFLQKYRAFQEVVPMKMEQKRLDKEFELQSGYSIYQVFKKCRTMKNGEKVRIHNERRQ</sequence>
<dbReference type="OrthoDB" id="1649074at2"/>
<dbReference type="SUPFAM" id="SSF158504">
    <property type="entry name" value="BH2638-like"/>
    <property type="match status" value="1"/>
</dbReference>
<dbReference type="KEGG" id="lali:LA20249_01795"/>
<dbReference type="Gene3D" id="1.10.220.80">
    <property type="entry name" value="BH2638-like"/>
    <property type="match status" value="1"/>
</dbReference>
<proteinExistence type="predicted"/>
<keyword evidence="2" id="KW-1185">Reference proteome</keyword>
<gene>
    <name evidence="1" type="ORF">LA20249_01795</name>
</gene>
<dbReference type="PIRSF" id="PIRSF037260">
    <property type="entry name" value="UPF0223"/>
    <property type="match status" value="1"/>
</dbReference>
<dbReference type="AlphaFoldDB" id="A0A2K9HH39"/>
<organism evidence="1 2">
    <name type="scientific">Companilactobacillus alimentarius DSM 20249</name>
    <dbReference type="NCBI Taxonomy" id="1423720"/>
    <lineage>
        <taxon>Bacteria</taxon>
        <taxon>Bacillati</taxon>
        <taxon>Bacillota</taxon>
        <taxon>Bacilli</taxon>
        <taxon>Lactobacillales</taxon>
        <taxon>Lactobacillaceae</taxon>
        <taxon>Companilactobacillus</taxon>
    </lineage>
</organism>
<dbReference type="NCBIfam" id="NF003353">
    <property type="entry name" value="PRK04387.1"/>
    <property type="match status" value="1"/>
</dbReference>
<dbReference type="RefSeq" id="WP_057739321.1">
    <property type="nucleotide sequence ID" value="NZ_AZDQ01000043.1"/>
</dbReference>
<reference evidence="1 2" key="1">
    <citation type="submission" date="2016-12" db="EMBL/GenBank/DDBJ databases">
        <title>The whole genome sequencing and assembly of Lactobacillus alimentarius DSM 20249T strain.</title>
        <authorList>
            <person name="Lee Y.-J."/>
            <person name="Yi H."/>
            <person name="Bahn Y.-S."/>
            <person name="Kim J.F."/>
            <person name="Lee D.-W."/>
        </authorList>
    </citation>
    <scope>NUCLEOTIDE SEQUENCE [LARGE SCALE GENOMIC DNA]</scope>
    <source>
        <strain evidence="1 2">DSM 20249</strain>
    </source>
</reference>
<evidence type="ECO:0000313" key="2">
    <source>
        <dbReference type="Proteomes" id="UP000234653"/>
    </source>
</evidence>
<protein>
    <submittedName>
        <fullName evidence="1">Uncharacterized protein</fullName>
    </submittedName>
</protein>
<dbReference type="InterPro" id="IPR007920">
    <property type="entry name" value="UPF0223"/>
</dbReference>
<dbReference type="Proteomes" id="UP000234653">
    <property type="component" value="Chromosome"/>
</dbReference>
<dbReference type="STRING" id="1423720.FC67_GL001633"/>
<name>A0A2K9HH39_9LACO</name>
<dbReference type="Pfam" id="PF05256">
    <property type="entry name" value="UPF0223"/>
    <property type="match status" value="1"/>
</dbReference>
<dbReference type="InterPro" id="IPR023324">
    <property type="entry name" value="BH2638-like_sf"/>
</dbReference>
<evidence type="ECO:0000313" key="1">
    <source>
        <dbReference type="EMBL" id="AUI71007.1"/>
    </source>
</evidence>